<dbReference type="EMBL" id="FMJY01000004">
    <property type="protein sequence ID" value="SCO84429.1"/>
    <property type="molecule type" value="Genomic_DNA"/>
</dbReference>
<protein>
    <submittedName>
        <fullName evidence="1">Uncharacterized protein</fullName>
    </submittedName>
</protein>
<evidence type="ECO:0000313" key="1">
    <source>
        <dbReference type="EMBL" id="SCO84429.1"/>
    </source>
</evidence>
<sequence length="176" mass="18218">MSGVIGYRAEYNACCSSLSSSHAPHISPGPLLLENGATTISSATLTSRRSFSDLSQSRTSYRRTGITATASTDDSTATGLFIITGNNAIVEASATVSGSDMAVNVGVSTGTFTAAGCEITVCRKGHEFILWPVAWHLLYIGCALGCVAASTTSKPLGSGRMLDHGFTELSAIRSIC</sequence>
<gene>
    <name evidence="1" type="ORF">FRV6_08556</name>
</gene>
<name>A0A2H3TRD6_FUSOX</name>
<organism evidence="1 2">
    <name type="scientific">Fusarium oxysporum</name>
    <name type="common">Fusarium vascular wilt</name>
    <dbReference type="NCBI Taxonomy" id="5507"/>
    <lineage>
        <taxon>Eukaryota</taxon>
        <taxon>Fungi</taxon>
        <taxon>Dikarya</taxon>
        <taxon>Ascomycota</taxon>
        <taxon>Pezizomycotina</taxon>
        <taxon>Sordariomycetes</taxon>
        <taxon>Hypocreomycetidae</taxon>
        <taxon>Hypocreales</taxon>
        <taxon>Nectriaceae</taxon>
        <taxon>Fusarium</taxon>
        <taxon>Fusarium oxysporum species complex</taxon>
    </lineage>
</organism>
<reference evidence="2" key="1">
    <citation type="submission" date="2016-09" db="EMBL/GenBank/DDBJ databases">
        <authorList>
            <person name="Guldener U."/>
        </authorList>
    </citation>
    <scope>NUCLEOTIDE SEQUENCE [LARGE SCALE GENOMIC DNA]</scope>
    <source>
        <strain evidence="2">V64-1</strain>
    </source>
</reference>
<dbReference type="AlphaFoldDB" id="A0A2H3TRD6"/>
<evidence type="ECO:0000313" key="2">
    <source>
        <dbReference type="Proteomes" id="UP000219369"/>
    </source>
</evidence>
<accession>A0A2H3TRD6</accession>
<proteinExistence type="predicted"/>
<dbReference type="Proteomes" id="UP000219369">
    <property type="component" value="Unassembled WGS sequence"/>
</dbReference>